<dbReference type="GO" id="GO:0019843">
    <property type="term" value="F:rRNA binding"/>
    <property type="evidence" value="ECO:0007669"/>
    <property type="project" value="UniProtKB-UniRule"/>
</dbReference>
<organism evidence="11 12">
    <name type="scientific">Teichococcus rhizosphaerae</name>
    <dbReference type="NCBI Taxonomy" id="1335062"/>
    <lineage>
        <taxon>Bacteria</taxon>
        <taxon>Pseudomonadati</taxon>
        <taxon>Pseudomonadota</taxon>
        <taxon>Alphaproteobacteria</taxon>
        <taxon>Acetobacterales</taxon>
        <taxon>Roseomonadaceae</taxon>
        <taxon>Roseomonas</taxon>
    </lineage>
</organism>
<dbReference type="InterPro" id="IPR014722">
    <property type="entry name" value="Rib_uL2_dom2"/>
</dbReference>
<dbReference type="SUPFAM" id="SSF50104">
    <property type="entry name" value="Translation proteins SH3-like domain"/>
    <property type="match status" value="1"/>
</dbReference>
<proteinExistence type="inferred from homology"/>
<keyword evidence="12" id="KW-1185">Reference proteome</keyword>
<dbReference type="PANTHER" id="PTHR12903">
    <property type="entry name" value="MITOCHONDRIAL RIBOSOMAL PROTEIN L24"/>
    <property type="match status" value="1"/>
</dbReference>
<comment type="similarity">
    <text evidence="1 8 9">Belongs to the universal ribosomal protein uL24 family.</text>
</comment>
<keyword evidence="4 8" id="KW-0689">Ribosomal protein</keyword>
<dbReference type="Proteomes" id="UP000223527">
    <property type="component" value="Unassembled WGS sequence"/>
</dbReference>
<dbReference type="FunFam" id="2.30.30.30:FF:000004">
    <property type="entry name" value="50S ribosomal protein L24"/>
    <property type="match status" value="1"/>
</dbReference>
<dbReference type="AlphaFoldDB" id="A0A2C7AAA5"/>
<keyword evidence="5 8" id="KW-0687">Ribonucleoprotein</keyword>
<dbReference type="HAMAP" id="MF_01326_B">
    <property type="entry name" value="Ribosomal_uL24_B"/>
    <property type="match status" value="1"/>
</dbReference>
<dbReference type="GO" id="GO:0003735">
    <property type="term" value="F:structural constituent of ribosome"/>
    <property type="evidence" value="ECO:0007669"/>
    <property type="project" value="InterPro"/>
</dbReference>
<comment type="caution">
    <text evidence="11">The sequence shown here is derived from an EMBL/GenBank/DDBJ whole genome shotgun (WGS) entry which is preliminary data.</text>
</comment>
<dbReference type="RefSeq" id="WP_007004413.1">
    <property type="nucleotide sequence ID" value="NZ_PDNU01000032.1"/>
</dbReference>
<comment type="function">
    <text evidence="8">One of two assembly initiator proteins, it binds directly to the 5'-end of the 23S rRNA, where it nucleates assembly of the 50S subunit.</text>
</comment>
<evidence type="ECO:0000256" key="5">
    <source>
        <dbReference type="ARBA" id="ARBA00023274"/>
    </source>
</evidence>
<comment type="subunit">
    <text evidence="8">Part of the 50S ribosomal subunit.</text>
</comment>
<reference evidence="11 12" key="1">
    <citation type="submission" date="2017-10" db="EMBL/GenBank/DDBJ databases">
        <authorList>
            <person name="Banno H."/>
            <person name="Chua N.-H."/>
        </authorList>
    </citation>
    <scope>NUCLEOTIDE SEQUENCE [LARGE SCALE GENOMIC DNA]</scope>
    <source>
        <strain evidence="11 12">YW11</strain>
    </source>
</reference>
<dbReference type="InterPro" id="IPR057264">
    <property type="entry name" value="Ribosomal_uL24_C"/>
</dbReference>
<evidence type="ECO:0000256" key="7">
    <source>
        <dbReference type="ARBA" id="ARBA00058688"/>
    </source>
</evidence>
<evidence type="ECO:0000256" key="6">
    <source>
        <dbReference type="ARBA" id="ARBA00035206"/>
    </source>
</evidence>
<evidence type="ECO:0000256" key="9">
    <source>
        <dbReference type="RuleBase" id="RU003477"/>
    </source>
</evidence>
<dbReference type="InterPro" id="IPR005825">
    <property type="entry name" value="Ribosomal_uL24_CS"/>
</dbReference>
<evidence type="ECO:0000256" key="8">
    <source>
        <dbReference type="HAMAP-Rule" id="MF_01326"/>
    </source>
</evidence>
<evidence type="ECO:0000313" key="12">
    <source>
        <dbReference type="Proteomes" id="UP000223527"/>
    </source>
</evidence>
<dbReference type="InterPro" id="IPR041988">
    <property type="entry name" value="Ribosomal_uL24_KOW"/>
</dbReference>
<dbReference type="EMBL" id="PDNU01000032">
    <property type="protein sequence ID" value="PHK93994.1"/>
    <property type="molecule type" value="Genomic_DNA"/>
</dbReference>
<evidence type="ECO:0000313" key="11">
    <source>
        <dbReference type="EMBL" id="PHK93994.1"/>
    </source>
</evidence>
<keyword evidence="2 8" id="KW-0699">rRNA-binding</keyword>
<feature type="domain" description="KOW" evidence="10">
    <location>
        <begin position="4"/>
        <end position="31"/>
    </location>
</feature>
<protein>
    <recommendedName>
        <fullName evidence="6 8">Large ribosomal subunit protein uL24</fullName>
    </recommendedName>
</protein>
<dbReference type="SMART" id="SM00739">
    <property type="entry name" value="KOW"/>
    <property type="match status" value="1"/>
</dbReference>
<accession>A0A2C7AAA5</accession>
<evidence type="ECO:0000259" key="10">
    <source>
        <dbReference type="SMART" id="SM00739"/>
    </source>
</evidence>
<gene>
    <name evidence="8" type="primary">rplX</name>
    <name evidence="11" type="ORF">CR162_15410</name>
</gene>
<dbReference type="GO" id="GO:0006412">
    <property type="term" value="P:translation"/>
    <property type="evidence" value="ECO:0007669"/>
    <property type="project" value="UniProtKB-UniRule"/>
</dbReference>
<dbReference type="Gene3D" id="2.30.30.30">
    <property type="match status" value="1"/>
</dbReference>
<dbReference type="InterPro" id="IPR005824">
    <property type="entry name" value="KOW"/>
</dbReference>
<keyword evidence="3 8" id="KW-0694">RNA-binding</keyword>
<dbReference type="OrthoDB" id="9807419at2"/>
<dbReference type="CDD" id="cd06089">
    <property type="entry name" value="KOW_RPL26"/>
    <property type="match status" value="1"/>
</dbReference>
<dbReference type="NCBIfam" id="TIGR01079">
    <property type="entry name" value="rplX_bact"/>
    <property type="match status" value="1"/>
</dbReference>
<name>A0A2C7AAA5_9PROT</name>
<dbReference type="PROSITE" id="PS01108">
    <property type="entry name" value="RIBOSOMAL_L24"/>
    <property type="match status" value="1"/>
</dbReference>
<sequence length="106" mass="11422">MAAKIKKGDRVQILTGKDKGKRGEVLRVLPEEGRAVVQGLNMVKRHTKPKGMGQQGGIVEKEASLHLSNVALIDPKSDKPTRVGFKVLEDGKKVRVAKASGEVIDA</sequence>
<dbReference type="Pfam" id="PF17136">
    <property type="entry name" value="ribosomal_L24"/>
    <property type="match status" value="1"/>
</dbReference>
<dbReference type="InterPro" id="IPR008991">
    <property type="entry name" value="Translation_prot_SH3-like_sf"/>
</dbReference>
<evidence type="ECO:0000256" key="4">
    <source>
        <dbReference type="ARBA" id="ARBA00022980"/>
    </source>
</evidence>
<dbReference type="InterPro" id="IPR003256">
    <property type="entry name" value="Ribosomal_uL24"/>
</dbReference>
<dbReference type="Pfam" id="PF00467">
    <property type="entry name" value="KOW"/>
    <property type="match status" value="1"/>
</dbReference>
<comment type="function">
    <text evidence="7 8">One of the proteins that surrounds the polypeptide exit tunnel on the outside of the subunit.</text>
</comment>
<dbReference type="GO" id="GO:0005840">
    <property type="term" value="C:ribosome"/>
    <property type="evidence" value="ECO:0007669"/>
    <property type="project" value="UniProtKB-KW"/>
</dbReference>
<evidence type="ECO:0000256" key="3">
    <source>
        <dbReference type="ARBA" id="ARBA00022884"/>
    </source>
</evidence>
<dbReference type="GO" id="GO:1990904">
    <property type="term" value="C:ribonucleoprotein complex"/>
    <property type="evidence" value="ECO:0007669"/>
    <property type="project" value="UniProtKB-KW"/>
</dbReference>
<evidence type="ECO:0000256" key="2">
    <source>
        <dbReference type="ARBA" id="ARBA00022730"/>
    </source>
</evidence>
<evidence type="ECO:0000256" key="1">
    <source>
        <dbReference type="ARBA" id="ARBA00010618"/>
    </source>
</evidence>